<dbReference type="RefSeq" id="WP_067543166.1">
    <property type="nucleotide sequence ID" value="NZ_CP012836.1"/>
</dbReference>
<dbReference type="AlphaFoldDB" id="A0A142EJ84"/>
<gene>
    <name evidence="1" type="ORF">AO498_02190</name>
</gene>
<evidence type="ECO:0000313" key="2">
    <source>
        <dbReference type="Proteomes" id="UP000073816"/>
    </source>
</evidence>
<dbReference type="GO" id="GO:0016740">
    <property type="term" value="F:transferase activity"/>
    <property type="evidence" value="ECO:0007669"/>
    <property type="project" value="UniProtKB-KW"/>
</dbReference>
<sequence>MADFKFRPDSYFSEEHNSVLLVKLHFPESTWGEQISIYAHFQEGKITFEAVDFYGNDYLLYPSFSWEPLTLEDVIYLIEGMQLNQDEIDGAMPLVLDGIPEVESDFYPQLQGYFSEKRKNFGLD</sequence>
<keyword evidence="2" id="KW-1185">Reference proteome</keyword>
<dbReference type="STRING" id="1727163.AO498_02190"/>
<evidence type="ECO:0000313" key="1">
    <source>
        <dbReference type="EMBL" id="AMQ55189.1"/>
    </source>
</evidence>
<reference evidence="1 2" key="2">
    <citation type="journal article" date="2016" name="Genome Announc.">
        <title>Complete Genome Sequence of Algoriphagus sp. Strain M8-2, Isolated from a Brackish Lake.</title>
        <authorList>
            <person name="Muraguchi Y."/>
            <person name="Kushimoto K."/>
            <person name="Ohtsubo Y."/>
            <person name="Suzuki T."/>
            <person name="Dohra H."/>
            <person name="Kimbara K."/>
            <person name="Shintani M."/>
        </authorList>
    </citation>
    <scope>NUCLEOTIDE SEQUENCE [LARGE SCALE GENOMIC DNA]</scope>
    <source>
        <strain evidence="1 2">M8-2</strain>
    </source>
</reference>
<protein>
    <submittedName>
        <fullName evidence="1">UDP-glucuronosyltransferase</fullName>
    </submittedName>
</protein>
<name>A0A142EJ84_9BACT</name>
<organism evidence="1 2">
    <name type="scientific">Algoriphagus sanaruensis</name>
    <dbReference type="NCBI Taxonomy" id="1727163"/>
    <lineage>
        <taxon>Bacteria</taxon>
        <taxon>Pseudomonadati</taxon>
        <taxon>Bacteroidota</taxon>
        <taxon>Cytophagia</taxon>
        <taxon>Cytophagales</taxon>
        <taxon>Cyclobacteriaceae</taxon>
        <taxon>Algoriphagus</taxon>
    </lineage>
</organism>
<dbReference type="OrthoDB" id="838275at2"/>
<dbReference type="KEGG" id="alm:AO498_02190"/>
<accession>A0A142EJ84</accession>
<proteinExistence type="predicted"/>
<keyword evidence="1" id="KW-0808">Transferase</keyword>
<dbReference type="Proteomes" id="UP000073816">
    <property type="component" value="Chromosome"/>
</dbReference>
<dbReference type="EMBL" id="CP012836">
    <property type="protein sequence ID" value="AMQ55189.1"/>
    <property type="molecule type" value="Genomic_DNA"/>
</dbReference>
<dbReference type="PATRIC" id="fig|1727163.4.peg.461"/>
<reference evidence="2" key="1">
    <citation type="submission" date="2015-09" db="EMBL/GenBank/DDBJ databases">
        <title>Complete sequence of Algoriphagus sp. M8-2.</title>
        <authorList>
            <person name="Shintani M."/>
        </authorList>
    </citation>
    <scope>NUCLEOTIDE SEQUENCE [LARGE SCALE GENOMIC DNA]</scope>
    <source>
        <strain evidence="2">M8-2</strain>
    </source>
</reference>